<dbReference type="AlphaFoldDB" id="A0A5N0E3K3"/>
<comment type="similarity">
    <text evidence="1">Belongs to the glycosyl hydrolase 25 family.</text>
</comment>
<dbReference type="EMBL" id="VXLC01000028">
    <property type="protein sequence ID" value="KAA8882919.1"/>
    <property type="molecule type" value="Genomic_DNA"/>
</dbReference>
<name>A0A5N0E3K3_9NOCA</name>
<dbReference type="GO" id="GO:0003796">
    <property type="term" value="F:lysozyme activity"/>
    <property type="evidence" value="ECO:0007669"/>
    <property type="project" value="InterPro"/>
</dbReference>
<organism evidence="5 6">
    <name type="scientific">Nocardia colli</name>
    <dbReference type="NCBI Taxonomy" id="2545717"/>
    <lineage>
        <taxon>Bacteria</taxon>
        <taxon>Bacillati</taxon>
        <taxon>Actinomycetota</taxon>
        <taxon>Actinomycetes</taxon>
        <taxon>Mycobacteriales</taxon>
        <taxon>Nocardiaceae</taxon>
        <taxon>Nocardia</taxon>
    </lineage>
</organism>
<comment type="caution">
    <text evidence="5">The sequence shown here is derived from an EMBL/GenBank/DDBJ whole genome shotgun (WGS) entry which is preliminary data.</text>
</comment>
<evidence type="ECO:0008006" key="7">
    <source>
        <dbReference type="Google" id="ProtNLM"/>
    </source>
</evidence>
<dbReference type="PANTHER" id="PTHR34135:SF2">
    <property type="entry name" value="LYSOZYME"/>
    <property type="match status" value="1"/>
</dbReference>
<keyword evidence="6" id="KW-1185">Reference proteome</keyword>
<evidence type="ECO:0000256" key="3">
    <source>
        <dbReference type="ARBA" id="ARBA00023295"/>
    </source>
</evidence>
<accession>A0A5N0E3K3</accession>
<dbReference type="GO" id="GO:0016998">
    <property type="term" value="P:cell wall macromolecule catabolic process"/>
    <property type="evidence" value="ECO:0007669"/>
    <property type="project" value="InterPro"/>
</dbReference>
<feature type="region of interest" description="Disordered" evidence="4">
    <location>
        <begin position="269"/>
        <end position="288"/>
    </location>
</feature>
<evidence type="ECO:0000313" key="5">
    <source>
        <dbReference type="EMBL" id="KAA8882919.1"/>
    </source>
</evidence>
<feature type="compositionally biased region" description="Polar residues" evidence="4">
    <location>
        <begin position="275"/>
        <end position="288"/>
    </location>
</feature>
<dbReference type="InterPro" id="IPR018077">
    <property type="entry name" value="Glyco_hydro_fam25_subgr"/>
</dbReference>
<dbReference type="PROSITE" id="PS51904">
    <property type="entry name" value="GLYCOSYL_HYDROL_F25_2"/>
    <property type="match status" value="1"/>
</dbReference>
<gene>
    <name evidence="5" type="ORF">F3087_38710</name>
</gene>
<dbReference type="Gene3D" id="3.20.20.80">
    <property type="entry name" value="Glycosidases"/>
    <property type="match status" value="1"/>
</dbReference>
<evidence type="ECO:0000313" key="6">
    <source>
        <dbReference type="Proteomes" id="UP000323876"/>
    </source>
</evidence>
<sequence>MVARVVTRGHLLAVDGPIHPGRAQKRIRERWVARSTRCRGSGNHRERGSCMRVGSNTLAALCVVALVGLLPSSAARADISIKGIDVAAGGVNWAAVQKEGAAFAYLEATEGRDHVNAPFDELITGASKAGLFHGAYHVAAPDLSNGMDQANYFVEHGGGGSTAADQRTMPGAIVLRDGSKTDKCYGLDPTAMVSWLAMFDNTYINRAKGPHPVIATTAEWWKTCTGDSHAFGANPLWLLHSADTAEQLPGGWQAYALVQYEVSGSKRGKDKFNGSKDTLNNFVLPQQD</sequence>
<dbReference type="PANTHER" id="PTHR34135">
    <property type="entry name" value="LYSOZYME"/>
    <property type="match status" value="1"/>
</dbReference>
<evidence type="ECO:0000256" key="2">
    <source>
        <dbReference type="ARBA" id="ARBA00022801"/>
    </source>
</evidence>
<dbReference type="SMART" id="SM00641">
    <property type="entry name" value="Glyco_25"/>
    <property type="match status" value="1"/>
</dbReference>
<dbReference type="Proteomes" id="UP000323876">
    <property type="component" value="Unassembled WGS sequence"/>
</dbReference>
<keyword evidence="2" id="KW-0378">Hydrolase</keyword>
<dbReference type="GO" id="GO:0016052">
    <property type="term" value="P:carbohydrate catabolic process"/>
    <property type="evidence" value="ECO:0007669"/>
    <property type="project" value="TreeGrafter"/>
</dbReference>
<dbReference type="SUPFAM" id="SSF51445">
    <property type="entry name" value="(Trans)glycosidases"/>
    <property type="match status" value="1"/>
</dbReference>
<dbReference type="GO" id="GO:0009253">
    <property type="term" value="P:peptidoglycan catabolic process"/>
    <property type="evidence" value="ECO:0007669"/>
    <property type="project" value="InterPro"/>
</dbReference>
<keyword evidence="3" id="KW-0326">Glycosidase</keyword>
<dbReference type="OrthoDB" id="287365at2"/>
<reference evidence="5 6" key="1">
    <citation type="submission" date="2019-09" db="EMBL/GenBank/DDBJ databases">
        <authorList>
            <person name="Wang X."/>
        </authorList>
    </citation>
    <scope>NUCLEOTIDE SEQUENCE [LARGE SCALE GENOMIC DNA]</scope>
    <source>
        <strain evidence="5 6">CICC 11023</strain>
    </source>
</reference>
<evidence type="ECO:0000256" key="4">
    <source>
        <dbReference type="SAM" id="MobiDB-lite"/>
    </source>
</evidence>
<dbReference type="InterPro" id="IPR017853">
    <property type="entry name" value="GH"/>
</dbReference>
<proteinExistence type="inferred from homology"/>
<dbReference type="InterPro" id="IPR002053">
    <property type="entry name" value="Glyco_hydro_25"/>
</dbReference>
<dbReference type="Pfam" id="PF01183">
    <property type="entry name" value="Glyco_hydro_25"/>
    <property type="match status" value="1"/>
</dbReference>
<evidence type="ECO:0000256" key="1">
    <source>
        <dbReference type="ARBA" id="ARBA00010646"/>
    </source>
</evidence>
<protein>
    <recommendedName>
        <fullName evidence="7">Lysozyme</fullName>
    </recommendedName>
</protein>